<dbReference type="EMBL" id="LR216287">
    <property type="protein sequence ID" value="VFJ15386.1"/>
    <property type="molecule type" value="Genomic_DNA"/>
</dbReference>
<dbReference type="AlphaFoldDB" id="A0A484IDD4"/>
<evidence type="ECO:0000313" key="1">
    <source>
        <dbReference type="EMBL" id="VFJ15386.1"/>
    </source>
</evidence>
<name>A0A484IDD4_9ARCH</name>
<sequence>MVVVKFTSMNTTKTLLVSTAVVFALALILAPLAISEDALAKKSNKAKQIISQSQKSKQNSQVISGDSSVFSGNNINFQFQTNSGNNALAQSNN</sequence>
<protein>
    <submittedName>
        <fullName evidence="1">Uncharacterized protein</fullName>
    </submittedName>
</protein>
<reference evidence="1 2" key="1">
    <citation type="submission" date="2019-02" db="EMBL/GenBank/DDBJ databases">
        <authorList>
            <person name="Lehtovirta-Morley E L."/>
        </authorList>
    </citation>
    <scope>NUCLEOTIDE SEQUENCE [LARGE SCALE GENOMIC DNA]</scope>
    <source>
        <strain evidence="1">NFRAN1</strain>
    </source>
</reference>
<accession>A0A484IDD4</accession>
<organism evidence="1 2">
    <name type="scientific">Candidatus Nitrosocosmicus franklandianus</name>
    <dbReference type="NCBI Taxonomy" id="1798806"/>
    <lineage>
        <taxon>Archaea</taxon>
        <taxon>Nitrososphaerota</taxon>
        <taxon>Nitrososphaeria</taxon>
        <taxon>Nitrososphaerales</taxon>
        <taxon>Nitrososphaeraceae</taxon>
        <taxon>Candidatus Nitrosocosmicus</taxon>
    </lineage>
</organism>
<dbReference type="KEGG" id="nfn:NFRAN_3068"/>
<evidence type="ECO:0000313" key="2">
    <source>
        <dbReference type="Proteomes" id="UP000294299"/>
    </source>
</evidence>
<gene>
    <name evidence="1" type="ORF">NFRAN_3068</name>
</gene>
<keyword evidence="2" id="KW-1185">Reference proteome</keyword>
<proteinExistence type="predicted"/>
<dbReference type="Proteomes" id="UP000294299">
    <property type="component" value="Chromosome NFRAN"/>
</dbReference>